<keyword evidence="1 10" id="KW-0808">Transferase</keyword>
<dbReference type="InterPro" id="IPR026669">
    <property type="entry name" value="Arsenite_MeTrfase-like"/>
</dbReference>
<dbReference type="AlphaFoldDB" id="A0A3B0FG62"/>
<feature type="domain" description="Methyltransferase" evidence="9">
    <location>
        <begin position="76"/>
        <end position="221"/>
    </location>
</feature>
<comment type="catalytic activity">
    <reaction evidence="7">
        <text>arsenic triglutathione + 2 [thioredoxin]-dithiol + 2 S-adenosyl-L-methionine + H2O = dimethylarsinous acid + 2 [thioredoxin]-disulfide + 3 glutathione + 2 S-adenosyl-L-homocysteine + 2 H(+)</text>
        <dbReference type="Rhea" id="RHEA:69464"/>
        <dbReference type="Rhea" id="RHEA-COMP:10698"/>
        <dbReference type="Rhea" id="RHEA-COMP:10700"/>
        <dbReference type="ChEBI" id="CHEBI:15377"/>
        <dbReference type="ChEBI" id="CHEBI:15378"/>
        <dbReference type="ChEBI" id="CHEBI:23808"/>
        <dbReference type="ChEBI" id="CHEBI:29950"/>
        <dbReference type="ChEBI" id="CHEBI:50058"/>
        <dbReference type="ChEBI" id="CHEBI:57856"/>
        <dbReference type="ChEBI" id="CHEBI:57925"/>
        <dbReference type="ChEBI" id="CHEBI:59789"/>
        <dbReference type="ChEBI" id="CHEBI:183640"/>
        <dbReference type="EC" id="2.1.1.137"/>
    </reaction>
</comment>
<comment type="similarity">
    <text evidence="3">Belongs to the methyltransferase superfamily. Arsenite methyltransferase family.</text>
</comment>
<evidence type="ECO:0000256" key="2">
    <source>
        <dbReference type="ARBA" id="ARBA00022691"/>
    </source>
</evidence>
<evidence type="ECO:0000313" key="11">
    <source>
        <dbReference type="Proteomes" id="UP000273159"/>
    </source>
</evidence>
<dbReference type="EC" id="2.1.1.137" evidence="4"/>
<evidence type="ECO:0000256" key="7">
    <source>
        <dbReference type="ARBA" id="ARBA00047943"/>
    </source>
</evidence>
<organism evidence="10 11">
    <name type="scientific">Pseudarthrobacter phenanthrenivorans</name>
    <name type="common">Arthrobacter phenanthrenivorans</name>
    <dbReference type="NCBI Taxonomy" id="361575"/>
    <lineage>
        <taxon>Bacteria</taxon>
        <taxon>Bacillati</taxon>
        <taxon>Actinomycetota</taxon>
        <taxon>Actinomycetes</taxon>
        <taxon>Micrococcales</taxon>
        <taxon>Micrococcaceae</taxon>
        <taxon>Pseudarthrobacter</taxon>
    </lineage>
</organism>
<reference evidence="11" key="2">
    <citation type="submission" date="2018-10" db="EMBL/GenBank/DDBJ databases">
        <authorList>
            <person name="Wang Y."/>
            <person name="Wang J."/>
            <person name="Yang X."/>
            <person name="Wang Z."/>
            <person name="Huang Y."/>
        </authorList>
    </citation>
    <scope>NUCLEOTIDE SEQUENCE [LARGE SCALE GENOMIC DNA]</scope>
    <source>
        <strain evidence="11">J015</strain>
    </source>
</reference>
<dbReference type="Proteomes" id="UP000273159">
    <property type="component" value="Unassembled WGS sequence"/>
</dbReference>
<evidence type="ECO:0000256" key="6">
    <source>
        <dbReference type="ARBA" id="ARBA00047941"/>
    </source>
</evidence>
<proteinExistence type="inferred from homology"/>
<evidence type="ECO:0000313" key="10">
    <source>
        <dbReference type="EMBL" id="RKO25606.1"/>
    </source>
</evidence>
<accession>A0A3B0FG62</accession>
<dbReference type="SUPFAM" id="SSF53335">
    <property type="entry name" value="S-adenosyl-L-methionine-dependent methyltransferases"/>
    <property type="match status" value="1"/>
</dbReference>
<dbReference type="GO" id="GO:0032259">
    <property type="term" value="P:methylation"/>
    <property type="evidence" value="ECO:0007669"/>
    <property type="project" value="UniProtKB-KW"/>
</dbReference>
<evidence type="ECO:0000256" key="8">
    <source>
        <dbReference type="ARBA" id="ARBA00048428"/>
    </source>
</evidence>
<comment type="catalytic activity">
    <reaction evidence="6">
        <text>arsenic triglutathione + [thioredoxin]-dithiol + S-adenosyl-L-methionine + 2 H2O = methylarsonous acid + [thioredoxin]-disulfide + 3 glutathione + S-adenosyl-L-homocysteine + H(+)</text>
        <dbReference type="Rhea" id="RHEA:69460"/>
        <dbReference type="Rhea" id="RHEA-COMP:10698"/>
        <dbReference type="Rhea" id="RHEA-COMP:10700"/>
        <dbReference type="ChEBI" id="CHEBI:15377"/>
        <dbReference type="ChEBI" id="CHEBI:15378"/>
        <dbReference type="ChEBI" id="CHEBI:17826"/>
        <dbReference type="ChEBI" id="CHEBI:29950"/>
        <dbReference type="ChEBI" id="CHEBI:50058"/>
        <dbReference type="ChEBI" id="CHEBI:57856"/>
        <dbReference type="ChEBI" id="CHEBI:57925"/>
        <dbReference type="ChEBI" id="CHEBI:59789"/>
        <dbReference type="ChEBI" id="CHEBI:183640"/>
        <dbReference type="EC" id="2.1.1.137"/>
    </reaction>
</comment>
<comment type="caution">
    <text evidence="10">The sequence shown here is derived from an EMBL/GenBank/DDBJ whole genome shotgun (WGS) entry which is preliminary data.</text>
</comment>
<evidence type="ECO:0000256" key="5">
    <source>
        <dbReference type="ARBA" id="ARBA00034545"/>
    </source>
</evidence>
<reference evidence="10 11" key="1">
    <citation type="submission" date="2018-10" db="EMBL/GenBank/DDBJ databases">
        <title>Genome-guide identification and characterization of bacteria that degrade polycyclic aromatic hydrocarbons and resist hexavalent chromium simultaneously.</title>
        <authorList>
            <person name="Feng H."/>
        </authorList>
    </citation>
    <scope>NUCLEOTIDE SEQUENCE [LARGE SCALE GENOMIC DNA]</scope>
    <source>
        <strain evidence="10 11">J015</strain>
    </source>
</reference>
<dbReference type="Pfam" id="PF13847">
    <property type="entry name" value="Methyltransf_31"/>
    <property type="match status" value="1"/>
</dbReference>
<dbReference type="EMBL" id="RBNH01000004">
    <property type="protein sequence ID" value="RKO25606.1"/>
    <property type="molecule type" value="Genomic_DNA"/>
</dbReference>
<name>A0A3B0FG62_PSEPS</name>
<dbReference type="CDD" id="cd02440">
    <property type="entry name" value="AdoMet_MTases"/>
    <property type="match status" value="1"/>
</dbReference>
<dbReference type="Gene3D" id="3.40.50.150">
    <property type="entry name" value="Vaccinia Virus protein VP39"/>
    <property type="match status" value="1"/>
</dbReference>
<dbReference type="PANTHER" id="PTHR43675">
    <property type="entry name" value="ARSENITE METHYLTRANSFERASE"/>
    <property type="match status" value="1"/>
</dbReference>
<dbReference type="InterPro" id="IPR025714">
    <property type="entry name" value="Methyltranfer_dom"/>
</dbReference>
<evidence type="ECO:0000256" key="4">
    <source>
        <dbReference type="ARBA" id="ARBA00034521"/>
    </source>
</evidence>
<keyword evidence="2" id="KW-0949">S-adenosyl-L-methionine</keyword>
<comment type="catalytic activity">
    <reaction evidence="8">
        <text>arsenic triglutathione + 3 [thioredoxin]-dithiol + 3 S-adenosyl-L-methionine = trimethylarsine + 3 [thioredoxin]-disulfide + 3 glutathione + 3 S-adenosyl-L-homocysteine + 3 H(+)</text>
        <dbReference type="Rhea" id="RHEA:69432"/>
        <dbReference type="Rhea" id="RHEA-COMP:10698"/>
        <dbReference type="Rhea" id="RHEA-COMP:10700"/>
        <dbReference type="ChEBI" id="CHEBI:15378"/>
        <dbReference type="ChEBI" id="CHEBI:27130"/>
        <dbReference type="ChEBI" id="CHEBI:29950"/>
        <dbReference type="ChEBI" id="CHEBI:50058"/>
        <dbReference type="ChEBI" id="CHEBI:57856"/>
        <dbReference type="ChEBI" id="CHEBI:57925"/>
        <dbReference type="ChEBI" id="CHEBI:59789"/>
        <dbReference type="ChEBI" id="CHEBI:183640"/>
        <dbReference type="EC" id="2.1.1.137"/>
    </reaction>
</comment>
<sequence>MAMDTTGTVDRAELEAKVKDVYRAVATHPEGRYHFRMGRELARELGYPDELLARVPAGALESFAGVGYFFGLAALSPGEAVLDLGSGSGTDVFAAAAAVGTGGKVVGLDMTEEQLEKAQRLRQEAGISQATFTRGYIEDLPFPDHIFDCVISNGVINLSADKPAVFREAARVLRPGGRLALADIVTERPLTPQIVCDADLWAACIGGAAQADSYRGAMADAGFLLDRQERNTYGFLSGRARAATTTYGVMSLSFLAHLPA</sequence>
<dbReference type="GO" id="GO:0030791">
    <property type="term" value="F:arsenite methyltransferase activity"/>
    <property type="evidence" value="ECO:0007669"/>
    <property type="project" value="UniProtKB-EC"/>
</dbReference>
<gene>
    <name evidence="10" type="ORF">D7Z96_05855</name>
</gene>
<dbReference type="PANTHER" id="PTHR43675:SF8">
    <property type="entry name" value="ARSENITE METHYLTRANSFERASE"/>
    <property type="match status" value="1"/>
</dbReference>
<protein>
    <recommendedName>
        <fullName evidence="5">Arsenite methyltransferase</fullName>
        <ecNumber evidence="4">2.1.1.137</ecNumber>
    </recommendedName>
</protein>
<evidence type="ECO:0000259" key="9">
    <source>
        <dbReference type="Pfam" id="PF13847"/>
    </source>
</evidence>
<evidence type="ECO:0000256" key="1">
    <source>
        <dbReference type="ARBA" id="ARBA00022679"/>
    </source>
</evidence>
<dbReference type="InterPro" id="IPR029063">
    <property type="entry name" value="SAM-dependent_MTases_sf"/>
</dbReference>
<keyword evidence="10" id="KW-0489">Methyltransferase</keyword>
<evidence type="ECO:0000256" key="3">
    <source>
        <dbReference type="ARBA" id="ARBA00034487"/>
    </source>
</evidence>